<dbReference type="InterPro" id="IPR029063">
    <property type="entry name" value="SAM-dependent_MTases_sf"/>
</dbReference>
<keyword evidence="1" id="KW-0489">Methyltransferase</keyword>
<keyword evidence="2" id="KW-1185">Reference proteome</keyword>
<proteinExistence type="predicted"/>
<organism evidence="1 2">
    <name type="scientific">Rhodocista pekingensis</name>
    <dbReference type="NCBI Taxonomy" id="201185"/>
    <lineage>
        <taxon>Bacteria</taxon>
        <taxon>Pseudomonadati</taxon>
        <taxon>Pseudomonadota</taxon>
        <taxon>Alphaproteobacteria</taxon>
        <taxon>Rhodospirillales</taxon>
        <taxon>Azospirillaceae</taxon>
        <taxon>Rhodocista</taxon>
    </lineage>
</organism>
<comment type="caution">
    <text evidence="1">The sequence shown here is derived from an EMBL/GenBank/DDBJ whole genome shotgun (WGS) entry which is preliminary data.</text>
</comment>
<dbReference type="Gene3D" id="3.40.50.150">
    <property type="entry name" value="Vaccinia Virus protein VP39"/>
    <property type="match status" value="1"/>
</dbReference>
<dbReference type="EMBL" id="JBHTCM010000016">
    <property type="protein sequence ID" value="MFC7334511.1"/>
    <property type="molecule type" value="Genomic_DNA"/>
</dbReference>
<evidence type="ECO:0000313" key="1">
    <source>
        <dbReference type="EMBL" id="MFC7334511.1"/>
    </source>
</evidence>
<dbReference type="GO" id="GO:0008168">
    <property type="term" value="F:methyltransferase activity"/>
    <property type="evidence" value="ECO:0007669"/>
    <property type="project" value="UniProtKB-KW"/>
</dbReference>
<dbReference type="SUPFAM" id="SSF53335">
    <property type="entry name" value="S-adenosyl-L-methionine-dependent methyltransferases"/>
    <property type="match status" value="1"/>
</dbReference>
<dbReference type="Proteomes" id="UP001596456">
    <property type="component" value="Unassembled WGS sequence"/>
</dbReference>
<keyword evidence="1" id="KW-0808">Transferase</keyword>
<dbReference type="RefSeq" id="WP_377360063.1">
    <property type="nucleotide sequence ID" value="NZ_JBHTCM010000016.1"/>
</dbReference>
<reference evidence="2" key="1">
    <citation type="journal article" date="2019" name="Int. J. Syst. Evol. Microbiol.">
        <title>The Global Catalogue of Microorganisms (GCM) 10K type strain sequencing project: providing services to taxonomists for standard genome sequencing and annotation.</title>
        <authorList>
            <consortium name="The Broad Institute Genomics Platform"/>
            <consortium name="The Broad Institute Genome Sequencing Center for Infectious Disease"/>
            <person name="Wu L."/>
            <person name="Ma J."/>
        </authorList>
    </citation>
    <scope>NUCLEOTIDE SEQUENCE [LARGE SCALE GENOMIC DNA]</scope>
    <source>
        <strain evidence="2">CGMCC 1.16275</strain>
    </source>
</reference>
<evidence type="ECO:0000313" key="2">
    <source>
        <dbReference type="Proteomes" id="UP001596456"/>
    </source>
</evidence>
<accession>A0ABW2KYX3</accession>
<name>A0ABW2KYX3_9PROT</name>
<dbReference type="GO" id="GO:0032259">
    <property type="term" value="P:methylation"/>
    <property type="evidence" value="ECO:0007669"/>
    <property type="project" value="UniProtKB-KW"/>
</dbReference>
<gene>
    <name evidence="1" type="ORF">ACFQPS_15185</name>
</gene>
<protein>
    <submittedName>
        <fullName evidence="1">Class I SAM-dependent methyltransferase</fullName>
    </submittedName>
</protein>
<sequence>MPLDRAEAATAGKAPHPAWLFFKRWMANPLTMASITPSSPALGRLIARNVRREPDEVVVEYGGGTGPITRCLLESGIPSSRLFTAEIDPNLASYLRRQFPDVTILEGDVRNIRQMLPEQHIGKVGTVVVGIPMILIPLSAQQVIVDEIFKIMPEGRYFLAYTYSTGSPLKHKELGMKARRVGFTLANIPPAHVWAYSR</sequence>